<sequence length="76" mass="8854">MLMFIAGFGFCALICFFVYLCVSWGVRACVRDNELVIAVYKNKSDVWEITRNYEKIAEEIAFRRKFGKPGSIKYID</sequence>
<dbReference type="KEGG" id="vg:54990298"/>
<dbReference type="EMBL" id="MH102284">
    <property type="protein sequence ID" value="AVQ09803.1"/>
    <property type="molecule type" value="Genomic_DNA"/>
</dbReference>
<protein>
    <submittedName>
        <fullName evidence="1">Uncharacterized protein</fullName>
    </submittedName>
</protein>
<keyword evidence="2" id="KW-1185">Reference proteome</keyword>
<name>A0A2R3U9C5_9CAUD</name>
<accession>A0A2R3U9C5</accession>
<dbReference type="Pfam" id="PF23973">
    <property type="entry name" value="DUF7299"/>
    <property type="match status" value="1"/>
</dbReference>
<reference evidence="1 2" key="1">
    <citation type="submission" date="2018-03" db="EMBL/GenBank/DDBJ databases">
        <title>Three Siphoviridae Salmonella enterica serovar enteritidis bacteriophage show promising potential for phage therapy.</title>
        <authorList>
            <person name="Chen Y."/>
            <person name="Sun E."/>
            <person name="Yang L."/>
            <person name="Wu B."/>
        </authorList>
    </citation>
    <scope>NUCLEOTIDE SEQUENCE [LARGE SCALE GENOMIC DNA]</scope>
</reference>
<proteinExistence type="predicted"/>
<evidence type="ECO:0000313" key="1">
    <source>
        <dbReference type="EMBL" id="AVQ09803.1"/>
    </source>
</evidence>
<dbReference type="GeneID" id="54990298"/>
<organism evidence="1 2">
    <name type="scientific">Salmonella phage vB_SenS_PHB07</name>
    <dbReference type="NCBI Taxonomy" id="2136179"/>
    <lineage>
        <taxon>Viruses</taxon>
        <taxon>Duplodnaviria</taxon>
        <taxon>Heunggongvirae</taxon>
        <taxon>Uroviricota</taxon>
        <taxon>Caudoviricetes</taxon>
        <taxon>Drexlerviridae</taxon>
        <taxon>Tempevirinae</taxon>
        <taxon>Tlsvirus</taxon>
        <taxon>Tlsvirus PHB07</taxon>
    </lineage>
</organism>
<dbReference type="RefSeq" id="YP_009799807.1">
    <property type="nucleotide sequence ID" value="NC_047947.1"/>
</dbReference>
<dbReference type="Proteomes" id="UP000244837">
    <property type="component" value="Segment"/>
</dbReference>
<evidence type="ECO:0000313" key="2">
    <source>
        <dbReference type="Proteomes" id="UP000244837"/>
    </source>
</evidence>
<dbReference type="InterPro" id="IPR055723">
    <property type="entry name" value="DUF7299"/>
</dbReference>